<dbReference type="Proteomes" id="UP000051562">
    <property type="component" value="Unassembled WGS sequence"/>
</dbReference>
<dbReference type="STRING" id="53254.SAMN05660750_04028"/>
<dbReference type="SUPFAM" id="SSF47240">
    <property type="entry name" value="Ferritin-like"/>
    <property type="match status" value="1"/>
</dbReference>
<keyword evidence="2 5" id="KW-0812">Transmembrane</keyword>
<evidence type="ECO:0000256" key="2">
    <source>
        <dbReference type="ARBA" id="ARBA00022692"/>
    </source>
</evidence>
<evidence type="ECO:0000313" key="9">
    <source>
        <dbReference type="Proteomes" id="UP000051562"/>
    </source>
</evidence>
<dbReference type="GO" id="GO:0012505">
    <property type="term" value="C:endomembrane system"/>
    <property type="evidence" value="ECO:0007669"/>
    <property type="project" value="UniProtKB-SubCell"/>
</dbReference>
<dbReference type="Pfam" id="PF02915">
    <property type="entry name" value="Rubrerythrin"/>
    <property type="match status" value="1"/>
</dbReference>
<dbReference type="Gene3D" id="1.20.1260.10">
    <property type="match status" value="1"/>
</dbReference>
<dbReference type="PANTHER" id="PTHR33531">
    <property type="entry name" value="RUBRERYTHRIN SUBFAMILY"/>
    <property type="match status" value="1"/>
</dbReference>
<keyword evidence="9" id="KW-1185">Reference proteome</keyword>
<dbReference type="InterPro" id="IPR012347">
    <property type="entry name" value="Ferritin-like"/>
</dbReference>
<dbReference type="NCBIfam" id="NF045676">
    <property type="entry name" value="FeExpMbfA"/>
    <property type="match status" value="1"/>
</dbReference>
<dbReference type="PIRSF" id="PIRSF035918">
    <property type="entry name" value="UCP035918_rubreryth_DUF125"/>
    <property type="match status" value="1"/>
</dbReference>
<name>A0A0Q3L243_9HYPH</name>
<dbReference type="RefSeq" id="WP_055727957.1">
    <property type="nucleotide sequence ID" value="NZ_FUYX01000013.1"/>
</dbReference>
<evidence type="ECO:0000313" key="7">
    <source>
        <dbReference type="EMBL" id="KQK30796.1"/>
    </source>
</evidence>
<dbReference type="Proteomes" id="UP000190130">
    <property type="component" value="Unassembled WGS sequence"/>
</dbReference>
<evidence type="ECO:0000259" key="6">
    <source>
        <dbReference type="Pfam" id="PF02915"/>
    </source>
</evidence>
<dbReference type="EMBL" id="LMAR01000033">
    <property type="protein sequence ID" value="KQK30796.1"/>
    <property type="molecule type" value="Genomic_DNA"/>
</dbReference>
<reference evidence="7 9" key="1">
    <citation type="submission" date="2015-10" db="EMBL/GenBank/DDBJ databases">
        <title>Draft genome of Bosea thiooxidans.</title>
        <authorList>
            <person name="Wang X."/>
        </authorList>
    </citation>
    <scope>NUCLEOTIDE SEQUENCE [LARGE SCALE GENOMIC DNA]</scope>
    <source>
        <strain evidence="7 9">CGMCC 9174</strain>
    </source>
</reference>
<reference evidence="8 10" key="2">
    <citation type="submission" date="2017-02" db="EMBL/GenBank/DDBJ databases">
        <authorList>
            <person name="Peterson S.W."/>
        </authorList>
    </citation>
    <scope>NUCLEOTIDE SEQUENCE [LARGE SCALE GENOMIC DNA]</scope>
    <source>
        <strain evidence="8 10">DSM 9653</strain>
    </source>
</reference>
<dbReference type="InterPro" id="IPR003251">
    <property type="entry name" value="Rr_diiron-bd_dom"/>
</dbReference>
<dbReference type="GO" id="GO:0046872">
    <property type="term" value="F:metal ion binding"/>
    <property type="evidence" value="ECO:0007669"/>
    <property type="project" value="InterPro"/>
</dbReference>
<protein>
    <submittedName>
        <fullName evidence="8">Rubrerythrin</fullName>
    </submittedName>
</protein>
<dbReference type="AlphaFoldDB" id="A0A0Q3L243"/>
<comment type="subcellular location">
    <subcellularLocation>
        <location evidence="1">Endomembrane system</location>
        <topology evidence="1">Multi-pass membrane protein</topology>
    </subcellularLocation>
</comment>
<evidence type="ECO:0000256" key="4">
    <source>
        <dbReference type="ARBA" id="ARBA00023136"/>
    </source>
</evidence>
<dbReference type="GO" id="GO:0005384">
    <property type="term" value="F:manganese ion transmembrane transporter activity"/>
    <property type="evidence" value="ECO:0007669"/>
    <property type="project" value="InterPro"/>
</dbReference>
<dbReference type="CDD" id="cd02437">
    <property type="entry name" value="CCC1_like_1"/>
    <property type="match status" value="1"/>
</dbReference>
<keyword evidence="3 5" id="KW-1133">Transmembrane helix</keyword>
<gene>
    <name evidence="7" type="ORF">ARD30_12700</name>
    <name evidence="8" type="ORF">SAMN05660750_04028</name>
</gene>
<evidence type="ECO:0000313" key="10">
    <source>
        <dbReference type="Proteomes" id="UP000190130"/>
    </source>
</evidence>
<sequence length="329" mass="35799">MPALFSMFRPARRQFDDLSAQEVLSLAILAEEEDGRIYAAYAANLAKDYPASAAMFDAMAAEENEHRSALLDLYVRRFGPTIIPIRREHVEGFYARKPLWLVKSLPLERARADAADMERQAEAFYRLAASRSTDAETRKLLGDLAAAEAKHERKALSLEGELTTGDEGKAEQDQAKRQFVLTWVQPGLAGLMDGSVSTLAPIFATAFATQNPWTTFLIGLSASIGAGISMGFTEAAHDDGKLSGRGSPWKRGLASGVMTTIGGLGHALPYLIPHFWTATAIALCVVFVELWVIVWIQNRFMETPIGRAMFQIILGGLLVLATGILIGGA</sequence>
<dbReference type="InterPro" id="IPR017040">
    <property type="entry name" value="UCP035918_rubreryth/DUF125"/>
</dbReference>
<dbReference type="EMBL" id="FUYX01000013">
    <property type="protein sequence ID" value="SKC07674.1"/>
    <property type="molecule type" value="Genomic_DNA"/>
</dbReference>
<dbReference type="PANTHER" id="PTHR33531:SF10">
    <property type="entry name" value="BLR7895 PROTEIN"/>
    <property type="match status" value="1"/>
</dbReference>
<keyword evidence="4 5" id="KW-0472">Membrane</keyword>
<feature type="domain" description="Rubrerythrin diiron-binding" evidence="6">
    <location>
        <begin position="22"/>
        <end position="158"/>
    </location>
</feature>
<feature type="transmembrane region" description="Helical" evidence="5">
    <location>
        <begin position="308"/>
        <end position="328"/>
    </location>
</feature>
<dbReference type="Pfam" id="PF01988">
    <property type="entry name" value="VIT1"/>
    <property type="match status" value="1"/>
</dbReference>
<organism evidence="7 9">
    <name type="scientific">Bosea thiooxidans</name>
    <dbReference type="NCBI Taxonomy" id="53254"/>
    <lineage>
        <taxon>Bacteria</taxon>
        <taxon>Pseudomonadati</taxon>
        <taxon>Pseudomonadota</taxon>
        <taxon>Alphaproteobacteria</taxon>
        <taxon>Hyphomicrobiales</taxon>
        <taxon>Boseaceae</taxon>
        <taxon>Bosea</taxon>
    </lineage>
</organism>
<evidence type="ECO:0000256" key="3">
    <source>
        <dbReference type="ARBA" id="ARBA00022989"/>
    </source>
</evidence>
<evidence type="ECO:0000256" key="5">
    <source>
        <dbReference type="SAM" id="Phobius"/>
    </source>
</evidence>
<feature type="transmembrane region" description="Helical" evidence="5">
    <location>
        <begin position="278"/>
        <end position="296"/>
    </location>
</feature>
<dbReference type="GO" id="GO:0016491">
    <property type="term" value="F:oxidoreductase activity"/>
    <property type="evidence" value="ECO:0007669"/>
    <property type="project" value="InterPro"/>
</dbReference>
<evidence type="ECO:0000256" key="1">
    <source>
        <dbReference type="ARBA" id="ARBA00004127"/>
    </source>
</evidence>
<dbReference type="InterPro" id="IPR008217">
    <property type="entry name" value="Ccc1_fam"/>
</dbReference>
<evidence type="ECO:0000313" key="8">
    <source>
        <dbReference type="EMBL" id="SKC07674.1"/>
    </source>
</evidence>
<dbReference type="InterPro" id="IPR009078">
    <property type="entry name" value="Ferritin-like_SF"/>
</dbReference>
<dbReference type="GO" id="GO:0030026">
    <property type="term" value="P:intracellular manganese ion homeostasis"/>
    <property type="evidence" value="ECO:0007669"/>
    <property type="project" value="InterPro"/>
</dbReference>
<accession>A0A0Q3L243</accession>
<dbReference type="CDD" id="cd01045">
    <property type="entry name" value="Ferritin_like_AB"/>
    <property type="match status" value="1"/>
</dbReference>
<proteinExistence type="predicted"/>